<evidence type="ECO:0000256" key="2">
    <source>
        <dbReference type="SAM" id="MobiDB-lite"/>
    </source>
</evidence>
<evidence type="ECO:0000256" key="1">
    <source>
        <dbReference type="SAM" id="Coils"/>
    </source>
</evidence>
<organism evidence="3 4">
    <name type="scientific">Alienimonas chondri</name>
    <dbReference type="NCBI Taxonomy" id="2681879"/>
    <lineage>
        <taxon>Bacteria</taxon>
        <taxon>Pseudomonadati</taxon>
        <taxon>Planctomycetota</taxon>
        <taxon>Planctomycetia</taxon>
        <taxon>Planctomycetales</taxon>
        <taxon>Planctomycetaceae</taxon>
        <taxon>Alienimonas</taxon>
    </lineage>
</organism>
<name>A0ABX1V9U2_9PLAN</name>
<protein>
    <submittedName>
        <fullName evidence="3">Uncharacterized protein</fullName>
    </submittedName>
</protein>
<feature type="compositionally biased region" description="Pro residues" evidence="2">
    <location>
        <begin position="350"/>
        <end position="364"/>
    </location>
</feature>
<evidence type="ECO:0000313" key="3">
    <source>
        <dbReference type="EMBL" id="NNJ24864.1"/>
    </source>
</evidence>
<accession>A0ABX1V9U2</accession>
<dbReference type="Proteomes" id="UP000609651">
    <property type="component" value="Unassembled WGS sequence"/>
</dbReference>
<feature type="region of interest" description="Disordered" evidence="2">
    <location>
        <begin position="247"/>
        <end position="498"/>
    </location>
</feature>
<feature type="coiled-coil region" evidence="1">
    <location>
        <begin position="18"/>
        <end position="80"/>
    </location>
</feature>
<keyword evidence="1" id="KW-0175">Coiled coil</keyword>
<comment type="caution">
    <text evidence="3">The sequence shown here is derived from an EMBL/GenBank/DDBJ whole genome shotgun (WGS) entry which is preliminary data.</text>
</comment>
<dbReference type="EMBL" id="WTPX01000019">
    <property type="protein sequence ID" value="NNJ24864.1"/>
    <property type="molecule type" value="Genomic_DNA"/>
</dbReference>
<feature type="compositionally biased region" description="Basic and acidic residues" evidence="2">
    <location>
        <begin position="444"/>
        <end position="463"/>
    </location>
</feature>
<feature type="compositionally biased region" description="Low complexity" evidence="2">
    <location>
        <begin position="467"/>
        <end position="483"/>
    </location>
</feature>
<evidence type="ECO:0000313" key="4">
    <source>
        <dbReference type="Proteomes" id="UP000609651"/>
    </source>
</evidence>
<reference evidence="3 4" key="1">
    <citation type="journal article" date="2020" name="Syst. Appl. Microbiol.">
        <title>Alienimonas chondri sp. nov., a novel planctomycete isolated from the biofilm of the red alga Chondrus crispus.</title>
        <authorList>
            <person name="Vitorino I."/>
            <person name="Albuquerque L."/>
            <person name="Wiegand S."/>
            <person name="Kallscheuer N."/>
            <person name="da Costa M.S."/>
            <person name="Lobo-da-Cunha A."/>
            <person name="Jogler C."/>
            <person name="Lage O.M."/>
        </authorList>
    </citation>
    <scope>NUCLEOTIDE SEQUENCE [LARGE SCALE GENOMIC DNA]</scope>
    <source>
        <strain evidence="3 4">LzC2</strain>
    </source>
</reference>
<keyword evidence="4" id="KW-1185">Reference proteome</keyword>
<feature type="compositionally biased region" description="Gly residues" evidence="2">
    <location>
        <begin position="254"/>
        <end position="268"/>
    </location>
</feature>
<proteinExistence type="predicted"/>
<gene>
    <name evidence="3" type="ORF">LzC2_09250</name>
</gene>
<sequence length="593" mass="59186">MRLPYEGPDPAEPLRVRLASARSSADQLTAAVRAAEAERTAAASRAEATRMAAAEATAALAAAQARFRALERSRVEEEAAAARAAGDVAGFQSEIEAAANDDSPRSLLPVIRTADGVTADRPILVECIAAGATLHPYGITIPTEVAGPAPNDLAPIVAGVKAASAATGESYVLLIVRPDGLPAFYRVATALSAANVPFGYELLDEEAEIAWGDASPDASTAVAAAVRDAMRRVPAVPVAVGGFVNGSQTRFPGAKGGPGSSQGSGIHDGPGPFVDGEADVATGGGRGVPGADRQGIAANGTPGSGNGNFAPFGPGLEASGASSGRAGRGDLSKNFPGGSPADRLSVAGPIPGPPARPQPMPRPAGRPGGGGSNPPTSDRAGSTEVPPGGWPASDDPFSPPAGVARNGGENLATDASAGGAGGAGPSGRSRSGNVAPDGEAGRSQPRDSSSRDGTSDSRADSGRVSDGSAPRGSASGARAAGESRGPGGGRGGGASGTDNRIRFLVRTSATVAASHLWIGGRWAPLPENDDQLASMLRGELDRVLADRGEPPAGFRWSPELRLSVRSDGRGQVQRIRDAAEKVSATVKLEGGSR</sequence>
<feature type="compositionally biased region" description="Gly residues" evidence="2">
    <location>
        <begin position="484"/>
        <end position="495"/>
    </location>
</feature>